<dbReference type="GeneID" id="77934804"/>
<evidence type="ECO:0000313" key="3">
    <source>
        <dbReference type="EMBL" id="QYN79855.1"/>
    </source>
</evidence>
<dbReference type="Proteomes" id="UP000828444">
    <property type="component" value="Segment"/>
</dbReference>
<protein>
    <submittedName>
        <fullName evidence="3">Tailspike protein</fullName>
    </submittedName>
</protein>
<evidence type="ECO:0000313" key="4">
    <source>
        <dbReference type="Proteomes" id="UP000828444"/>
    </source>
</evidence>
<feature type="compositionally biased region" description="Low complexity" evidence="1">
    <location>
        <begin position="49"/>
        <end position="65"/>
    </location>
</feature>
<dbReference type="EMBL" id="MZ348421">
    <property type="protein sequence ID" value="QYN79855.1"/>
    <property type="molecule type" value="Genomic_DNA"/>
</dbReference>
<proteinExistence type="predicted"/>
<accession>A0AAE7WFH8</accession>
<organism evidence="3 4">
    <name type="scientific">Kosakonia phage Kc283</name>
    <dbReference type="NCBI Taxonomy" id="2863195"/>
    <lineage>
        <taxon>Viruses</taxon>
        <taxon>Duplodnaviria</taxon>
        <taxon>Heunggongvirae</taxon>
        <taxon>Uroviricota</taxon>
        <taxon>Caudoviricetes</taxon>
        <taxon>Schitoviridae</taxon>
        <taxon>Cbunavirus</taxon>
        <taxon>Cbunavirus Kc283</taxon>
    </lineage>
</organism>
<keyword evidence="2" id="KW-0812">Transmembrane</keyword>
<reference evidence="3" key="1">
    <citation type="journal article" date="2021" name="Viruses">
        <title>Novel Viruses That Lyse Plant and Human Strains of Kosakonia cowanii.</title>
        <authorList>
            <person name="Petrzik K."/>
            <person name="Brazdova S."/>
            <person name="Krawczyk K."/>
        </authorList>
    </citation>
    <scope>NUCLEOTIDE SEQUENCE</scope>
</reference>
<evidence type="ECO:0000256" key="1">
    <source>
        <dbReference type="SAM" id="MobiDB-lite"/>
    </source>
</evidence>
<keyword evidence="4" id="KW-1185">Reference proteome</keyword>
<feature type="transmembrane region" description="Helical" evidence="2">
    <location>
        <begin position="191"/>
        <end position="211"/>
    </location>
</feature>
<feature type="region of interest" description="Disordered" evidence="1">
    <location>
        <begin position="47"/>
        <end position="70"/>
    </location>
</feature>
<dbReference type="KEGG" id="vg:77934804"/>
<keyword evidence="2" id="KW-1133">Transmembrane helix</keyword>
<sequence>MCDKENCNCGSNPCCGDCEPWNCIEQAVNDVWSTKEGQIEELVERAETAAENSEASAQASAGSAAEAKEFRDEAEQAATTAVAAEGIVVGVANDLQDTADKLKQIADELGNAIAGISVVTWYYTAVSDNQTVIPVPSDKNQVDVQAIYIEGARQEPNRGFTYDALNKEITLAEGIPLGLEISILSLAPTQITLMTSLTLWLPIMVPALLVLPLGRPFNKY</sequence>
<dbReference type="RefSeq" id="YP_010658842.1">
    <property type="nucleotide sequence ID" value="NC_070861.1"/>
</dbReference>
<keyword evidence="2" id="KW-0472">Membrane</keyword>
<name>A0AAE7WFH8_9CAUD</name>
<evidence type="ECO:0000256" key="2">
    <source>
        <dbReference type="SAM" id="Phobius"/>
    </source>
</evidence>